<proteinExistence type="predicted"/>
<feature type="region of interest" description="Disordered" evidence="1">
    <location>
        <begin position="428"/>
        <end position="458"/>
    </location>
</feature>
<evidence type="ECO:0000256" key="1">
    <source>
        <dbReference type="SAM" id="MobiDB-lite"/>
    </source>
</evidence>
<feature type="transmembrane region" description="Helical" evidence="2">
    <location>
        <begin position="312"/>
        <end position="333"/>
    </location>
</feature>
<dbReference type="AlphaFoldDB" id="A0A9P4R7Y0"/>
<dbReference type="OrthoDB" id="3799619at2759"/>
<evidence type="ECO:0000256" key="2">
    <source>
        <dbReference type="SAM" id="Phobius"/>
    </source>
</evidence>
<dbReference type="Proteomes" id="UP000799444">
    <property type="component" value="Unassembled WGS sequence"/>
</dbReference>
<dbReference type="EMBL" id="ML996109">
    <property type="protein sequence ID" value="KAF2738364.1"/>
    <property type="molecule type" value="Genomic_DNA"/>
</dbReference>
<protein>
    <submittedName>
        <fullName evidence="3">Uncharacterized protein</fullName>
    </submittedName>
</protein>
<name>A0A9P4R7Y0_9PLEO</name>
<keyword evidence="2" id="KW-1133">Transmembrane helix</keyword>
<reference evidence="3" key="1">
    <citation type="journal article" date="2020" name="Stud. Mycol.">
        <title>101 Dothideomycetes genomes: a test case for predicting lifestyles and emergence of pathogens.</title>
        <authorList>
            <person name="Haridas S."/>
            <person name="Albert R."/>
            <person name="Binder M."/>
            <person name="Bloem J."/>
            <person name="Labutti K."/>
            <person name="Salamov A."/>
            <person name="Andreopoulos B."/>
            <person name="Baker S."/>
            <person name="Barry K."/>
            <person name="Bills G."/>
            <person name="Bluhm B."/>
            <person name="Cannon C."/>
            <person name="Castanera R."/>
            <person name="Culley D."/>
            <person name="Daum C."/>
            <person name="Ezra D."/>
            <person name="Gonzalez J."/>
            <person name="Henrissat B."/>
            <person name="Kuo A."/>
            <person name="Liang C."/>
            <person name="Lipzen A."/>
            <person name="Lutzoni F."/>
            <person name="Magnuson J."/>
            <person name="Mondo S."/>
            <person name="Nolan M."/>
            <person name="Ohm R."/>
            <person name="Pangilinan J."/>
            <person name="Park H.-J."/>
            <person name="Ramirez L."/>
            <person name="Alfaro M."/>
            <person name="Sun H."/>
            <person name="Tritt A."/>
            <person name="Yoshinaga Y."/>
            <person name="Zwiers L.-H."/>
            <person name="Turgeon B."/>
            <person name="Goodwin S."/>
            <person name="Spatafora J."/>
            <person name="Crous P."/>
            <person name="Grigoriev I."/>
        </authorList>
    </citation>
    <scope>NUCLEOTIDE SEQUENCE</scope>
    <source>
        <strain evidence="3">CBS 125425</strain>
    </source>
</reference>
<accession>A0A9P4R7Y0</accession>
<feature type="compositionally biased region" description="Basic and acidic residues" evidence="1">
    <location>
        <begin position="85"/>
        <end position="96"/>
    </location>
</feature>
<comment type="caution">
    <text evidence="3">The sequence shown here is derived from an EMBL/GenBank/DDBJ whole genome shotgun (WGS) entry which is preliminary data.</text>
</comment>
<gene>
    <name evidence="3" type="ORF">EJ04DRAFT_586919</name>
</gene>
<feature type="compositionally biased region" description="Basic and acidic residues" evidence="1">
    <location>
        <begin position="441"/>
        <end position="458"/>
    </location>
</feature>
<sequence length="489" mass="55321">MSSDAIDEAIPQPTRKYHESILNPHVDSMDEVQRPPLTLSEELAQTLGDSARGSGQSPLEDYLSELTTEVESDASESGVTPQAAAKDEIASGKEPQDEGTTGANRLYEKHRLDELPAEAKLLCRIADGIIEDMEKVHSRVVILHDFIKARNDSKISLLDWGLYKDYRAMDHATFSLQKTVETFRIFKNRTPEVILSAFDAHYYKHRSIALSTSTSTKVEYAFNTTIPRVDMLDAELEKSLLTSEGQETAKEMVISELQKLINHLDKARVQVNDANDVLLNGLQRHVVFFKRKDVEHIPVTWKGWTQKNWQRAVRLCLSSCAWVIVVAICAMLLQNLLDGKLFTSTPRETAVKADPIVNPDSVVNPDPVVNLDPVVNPDPVANSDPLANTTTSFVSLDVFNDRFEHLEELYAAHGERIDNVWDSLGPPDEDGYYQYSNDKGQTTEEPRRSHQTELDQETKDIQQLRKQIHRVDLRLTRRLDRLQRKVGGR</sequence>
<keyword evidence="2" id="KW-0812">Transmembrane</keyword>
<feature type="region of interest" description="Disordered" evidence="1">
    <location>
        <begin position="1"/>
        <end position="102"/>
    </location>
</feature>
<evidence type="ECO:0000313" key="3">
    <source>
        <dbReference type="EMBL" id="KAF2738364.1"/>
    </source>
</evidence>
<keyword evidence="4" id="KW-1185">Reference proteome</keyword>
<evidence type="ECO:0000313" key="4">
    <source>
        <dbReference type="Proteomes" id="UP000799444"/>
    </source>
</evidence>
<organism evidence="3 4">
    <name type="scientific">Polyplosphaeria fusca</name>
    <dbReference type="NCBI Taxonomy" id="682080"/>
    <lineage>
        <taxon>Eukaryota</taxon>
        <taxon>Fungi</taxon>
        <taxon>Dikarya</taxon>
        <taxon>Ascomycota</taxon>
        <taxon>Pezizomycotina</taxon>
        <taxon>Dothideomycetes</taxon>
        <taxon>Pleosporomycetidae</taxon>
        <taxon>Pleosporales</taxon>
        <taxon>Tetraplosphaeriaceae</taxon>
        <taxon>Polyplosphaeria</taxon>
    </lineage>
</organism>
<keyword evidence="2" id="KW-0472">Membrane</keyword>